<comment type="caution">
    <text evidence="1">The sequence shown here is derived from an EMBL/GenBank/DDBJ whole genome shotgun (WGS) entry which is preliminary data.</text>
</comment>
<dbReference type="EMBL" id="CM041551">
    <property type="protein sequence ID" value="KAI3355042.1"/>
    <property type="molecule type" value="Genomic_DNA"/>
</dbReference>
<accession>A0ACB8VJG6</accession>
<name>A0ACB8VJG6_9TELE</name>
<proteinExistence type="predicted"/>
<gene>
    <name evidence="1" type="ORF">L3Q82_017919</name>
</gene>
<protein>
    <submittedName>
        <fullName evidence="1">Uncharacterized protein</fullName>
    </submittedName>
</protein>
<evidence type="ECO:0000313" key="1">
    <source>
        <dbReference type="EMBL" id="KAI3355042.1"/>
    </source>
</evidence>
<organism evidence="1 2">
    <name type="scientific">Scortum barcoo</name>
    <name type="common">barcoo grunter</name>
    <dbReference type="NCBI Taxonomy" id="214431"/>
    <lineage>
        <taxon>Eukaryota</taxon>
        <taxon>Metazoa</taxon>
        <taxon>Chordata</taxon>
        <taxon>Craniata</taxon>
        <taxon>Vertebrata</taxon>
        <taxon>Euteleostomi</taxon>
        <taxon>Actinopterygii</taxon>
        <taxon>Neopterygii</taxon>
        <taxon>Teleostei</taxon>
        <taxon>Neoteleostei</taxon>
        <taxon>Acanthomorphata</taxon>
        <taxon>Eupercaria</taxon>
        <taxon>Centrarchiformes</taxon>
        <taxon>Terapontoidei</taxon>
        <taxon>Terapontidae</taxon>
        <taxon>Scortum</taxon>
    </lineage>
</organism>
<sequence>MSKTDLMEEDGCTPSAKRIKSFLRMVFYYQHFIANCSSIAKPLFALTAGQKKRGKVKINSNAGSYRKLRPSDWTDECDRALCKLKESLLNCVVLSHPDFSLPLVLSIDASLDGLGAVLSQALLDAHDQWEVAVETRAVELIQSVQDLLSQGRRPSRRQRSGFDAKAMVLFRQWERLKVQNGILYRVIKDNISKQKRYQFVLPDSLKDKALHGIHDVAGHQGQERTMHLARQRFFWPKMESDVKEYVRCCQRCILAKTPDPSARAPLESIRTTAPMELLCLDFWSAEDSKQHSVDVLVVTDHFTKLAHAFPCTNQTAKQVAKKLWDHVFCVYGFPERVHSDQGANFESELIAELLRLSGVSKSHTTAYHPMGNGGTERFNRTLGSMLRSLPLKEKHKWPQQIQTLTFAYNATVHETTGYAPFQLMFGRNPRLPVDVMFRQVLHDPVVVDYETYAKTLISHLNEAARIAQQHAIKEQDKQAKNYNRKVKGTYLNIGDRVLIANKGERGRRKLADKWNAKVYTVKDRNLQTHTYKLKDSEGHTKIVHRNLVLDISFLPAVITEEGVSVAESEDGQSQELTSERLPESDHSGDLARLRAVHKPTMKKRINKDRYVARIGVTGAPPWSQAWGWGSQASAWWPGPGRAQPKMATWARLPVGSPPAGRSMRGPVQCGLGSSRGRGASTTQSLDQNSGNRDMECHLAGGEGA</sequence>
<reference evidence="1" key="1">
    <citation type="submission" date="2022-04" db="EMBL/GenBank/DDBJ databases">
        <title>Jade perch genome.</title>
        <authorList>
            <person name="Chao B."/>
        </authorList>
    </citation>
    <scope>NUCLEOTIDE SEQUENCE</scope>
    <source>
        <strain evidence="1">CB-2022</strain>
    </source>
</reference>
<keyword evidence="2" id="KW-1185">Reference proteome</keyword>
<dbReference type="Proteomes" id="UP000831701">
    <property type="component" value="Chromosome 21"/>
</dbReference>
<evidence type="ECO:0000313" key="2">
    <source>
        <dbReference type="Proteomes" id="UP000831701"/>
    </source>
</evidence>